<gene>
    <name evidence="5" type="ORF">GCM10009747_08160</name>
</gene>
<dbReference type="SUPFAM" id="SSF46689">
    <property type="entry name" value="Homeodomain-like"/>
    <property type="match status" value="1"/>
</dbReference>
<keyword evidence="3" id="KW-0804">Transcription</keyword>
<proteinExistence type="predicted"/>
<evidence type="ECO:0000259" key="4">
    <source>
        <dbReference type="Pfam" id="PF00440"/>
    </source>
</evidence>
<evidence type="ECO:0000313" key="6">
    <source>
        <dbReference type="Proteomes" id="UP001500506"/>
    </source>
</evidence>
<keyword evidence="6" id="KW-1185">Reference proteome</keyword>
<evidence type="ECO:0000256" key="1">
    <source>
        <dbReference type="ARBA" id="ARBA00023015"/>
    </source>
</evidence>
<dbReference type="Pfam" id="PF00440">
    <property type="entry name" value="TetR_N"/>
    <property type="match status" value="1"/>
</dbReference>
<dbReference type="Gene3D" id="1.10.357.10">
    <property type="entry name" value="Tetracycline Repressor, domain 2"/>
    <property type="match status" value="1"/>
</dbReference>
<evidence type="ECO:0000313" key="5">
    <source>
        <dbReference type="EMBL" id="GAA1752781.1"/>
    </source>
</evidence>
<dbReference type="InterPro" id="IPR009057">
    <property type="entry name" value="Homeodomain-like_sf"/>
</dbReference>
<dbReference type="InterPro" id="IPR050109">
    <property type="entry name" value="HTH-type_TetR-like_transc_reg"/>
</dbReference>
<reference evidence="5 6" key="1">
    <citation type="journal article" date="2019" name="Int. J. Syst. Evol. Microbiol.">
        <title>The Global Catalogue of Microorganisms (GCM) 10K type strain sequencing project: providing services to taxonomists for standard genome sequencing and annotation.</title>
        <authorList>
            <consortium name="The Broad Institute Genomics Platform"/>
            <consortium name="The Broad Institute Genome Sequencing Center for Infectious Disease"/>
            <person name="Wu L."/>
            <person name="Ma J."/>
        </authorList>
    </citation>
    <scope>NUCLEOTIDE SEQUENCE [LARGE SCALE GENOMIC DNA]</scope>
    <source>
        <strain evidence="5 6">JCM 14319</strain>
    </source>
</reference>
<organism evidence="5 6">
    <name type="scientific">Agromyces humatus</name>
    <dbReference type="NCBI Taxonomy" id="279573"/>
    <lineage>
        <taxon>Bacteria</taxon>
        <taxon>Bacillati</taxon>
        <taxon>Actinomycetota</taxon>
        <taxon>Actinomycetes</taxon>
        <taxon>Micrococcales</taxon>
        <taxon>Microbacteriaceae</taxon>
        <taxon>Agromyces</taxon>
    </lineage>
</organism>
<sequence>MIDAAASVFAAQGFDGTTIADIATAAGVSVPYFQKFGTKADLFVLAIERVTVGPQQRTVDRARDELETTAMNLTRDEFLTSIATLTTEWNERSYGMWRAWANTDDPELRARWEAQMADIRAEWARYLAFFDDRGWWRADVPRDEQVAAVWLLTMAETYERMKVVAGLSSDEYTAWLRRAMVAVLVGPESG</sequence>
<accession>A0ABN2KC30</accession>
<keyword evidence="2" id="KW-0238">DNA-binding</keyword>
<name>A0ABN2KC30_9MICO</name>
<protein>
    <recommendedName>
        <fullName evidence="4">HTH tetR-type domain-containing protein</fullName>
    </recommendedName>
</protein>
<dbReference type="PANTHER" id="PTHR30055">
    <property type="entry name" value="HTH-TYPE TRANSCRIPTIONAL REGULATOR RUTR"/>
    <property type="match status" value="1"/>
</dbReference>
<dbReference type="InterPro" id="IPR001647">
    <property type="entry name" value="HTH_TetR"/>
</dbReference>
<feature type="domain" description="HTH tetR-type" evidence="4">
    <location>
        <begin position="2"/>
        <end position="43"/>
    </location>
</feature>
<dbReference type="PANTHER" id="PTHR30055:SF234">
    <property type="entry name" value="HTH-TYPE TRANSCRIPTIONAL REGULATOR BETI"/>
    <property type="match status" value="1"/>
</dbReference>
<dbReference type="EMBL" id="BAAANH010000001">
    <property type="protein sequence ID" value="GAA1752781.1"/>
    <property type="molecule type" value="Genomic_DNA"/>
</dbReference>
<dbReference type="Proteomes" id="UP001500506">
    <property type="component" value="Unassembled WGS sequence"/>
</dbReference>
<evidence type="ECO:0000256" key="3">
    <source>
        <dbReference type="ARBA" id="ARBA00023163"/>
    </source>
</evidence>
<keyword evidence="1" id="KW-0805">Transcription regulation</keyword>
<evidence type="ECO:0000256" key="2">
    <source>
        <dbReference type="ARBA" id="ARBA00023125"/>
    </source>
</evidence>
<comment type="caution">
    <text evidence="5">The sequence shown here is derived from an EMBL/GenBank/DDBJ whole genome shotgun (WGS) entry which is preliminary data.</text>
</comment>